<organism evidence="7 8">
    <name type="scientific">Aquatica leii</name>
    <dbReference type="NCBI Taxonomy" id="1421715"/>
    <lineage>
        <taxon>Eukaryota</taxon>
        <taxon>Metazoa</taxon>
        <taxon>Ecdysozoa</taxon>
        <taxon>Arthropoda</taxon>
        <taxon>Hexapoda</taxon>
        <taxon>Insecta</taxon>
        <taxon>Pterygota</taxon>
        <taxon>Neoptera</taxon>
        <taxon>Endopterygota</taxon>
        <taxon>Coleoptera</taxon>
        <taxon>Polyphaga</taxon>
        <taxon>Elateriformia</taxon>
        <taxon>Elateroidea</taxon>
        <taxon>Lampyridae</taxon>
        <taxon>Luciolinae</taxon>
        <taxon>Aquatica</taxon>
    </lineage>
</organism>
<comment type="subunit">
    <text evidence="1">Self-associates forming complexes of several hundred monomers.</text>
</comment>
<reference evidence="8" key="1">
    <citation type="submission" date="2023-01" db="EMBL/GenBank/DDBJ databases">
        <title>Key to firefly adult light organ development and bioluminescence: homeobox transcription factors regulate luciferase expression and transportation to peroxisome.</title>
        <authorList>
            <person name="Fu X."/>
        </authorList>
    </citation>
    <scope>NUCLEOTIDE SEQUENCE [LARGE SCALE GENOMIC DNA]</scope>
</reference>
<proteinExistence type="predicted"/>
<evidence type="ECO:0000256" key="3">
    <source>
        <dbReference type="ARBA" id="ARBA00023015"/>
    </source>
</evidence>
<feature type="domain" description="Myb/SANT-like DNA-binding" evidence="6">
    <location>
        <begin position="116"/>
        <end position="156"/>
    </location>
</feature>
<evidence type="ECO:0000256" key="1">
    <source>
        <dbReference type="ARBA" id="ARBA00011764"/>
    </source>
</evidence>
<evidence type="ECO:0000256" key="5">
    <source>
        <dbReference type="ARBA" id="ARBA00025466"/>
    </source>
</evidence>
<evidence type="ECO:0000313" key="7">
    <source>
        <dbReference type="EMBL" id="KAK4885597.1"/>
    </source>
</evidence>
<keyword evidence="4" id="KW-0804">Transcription</keyword>
<dbReference type="EMBL" id="JARPUR010000001">
    <property type="protein sequence ID" value="KAK4885597.1"/>
    <property type="molecule type" value="Genomic_DNA"/>
</dbReference>
<evidence type="ECO:0000313" key="8">
    <source>
        <dbReference type="Proteomes" id="UP001353858"/>
    </source>
</evidence>
<evidence type="ECO:0000259" key="6">
    <source>
        <dbReference type="Pfam" id="PF13873"/>
    </source>
</evidence>
<dbReference type="Proteomes" id="UP001353858">
    <property type="component" value="Unassembled WGS sequence"/>
</dbReference>
<dbReference type="AlphaFoldDB" id="A0AAN7PGG3"/>
<keyword evidence="8" id="KW-1185">Reference proteome</keyword>
<comment type="caution">
    <text evidence="7">The sequence shown here is derived from an EMBL/GenBank/DDBJ whole genome shotgun (WGS) entry which is preliminary data.</text>
</comment>
<dbReference type="Pfam" id="PF13873">
    <property type="entry name" value="Myb_DNA-bind_5"/>
    <property type="match status" value="1"/>
</dbReference>
<comment type="function">
    <text evidence="5">Involved in transvection phenomena (= synapsis-dependent gene expression), where the synaptic pairing of chromosomes carrying genes with which zeste interacts influences the expression of these genes. Zeste binds to DNA and stimulates transcription from a nearby promoter.</text>
</comment>
<sequence length="209" mass="24019">MKKIIKISSKNKSKYRHYQVCLREKFKKTTVSTINLCDARKTNQTQNNSARLKRYENRQRKEQIDDILKTHEIEDIIAVSEEVSSAGEGSLTKIESSISYKKEYETLLIKYNQLEVKVWEQLTAEFNSASGHLPRTTKSLKIKYDSIKKDLRKKKAANRQQIFITGGGTSDLTPLTTWEEKLLEIILLSCEGLPATNDCDTGKMILKIE</sequence>
<name>A0AAN7PGG3_9COLE</name>
<keyword evidence="3" id="KW-0805">Transcription regulation</keyword>
<protein>
    <recommendedName>
        <fullName evidence="2">Regulatory protein zeste</fullName>
    </recommendedName>
</protein>
<evidence type="ECO:0000256" key="2">
    <source>
        <dbReference type="ARBA" id="ARBA00016807"/>
    </source>
</evidence>
<accession>A0AAN7PGG3</accession>
<gene>
    <name evidence="7" type="ORF">RN001_001868</name>
</gene>
<evidence type="ECO:0000256" key="4">
    <source>
        <dbReference type="ARBA" id="ARBA00023163"/>
    </source>
</evidence>
<dbReference type="InterPro" id="IPR028002">
    <property type="entry name" value="Myb_DNA-bind_5"/>
</dbReference>